<accession>A0A3M8S833</accession>
<evidence type="ECO:0000256" key="7">
    <source>
        <dbReference type="ARBA" id="ARBA00022927"/>
    </source>
</evidence>
<dbReference type="GO" id="GO:0032977">
    <property type="term" value="F:membrane insertase activity"/>
    <property type="evidence" value="ECO:0007669"/>
    <property type="project" value="InterPro"/>
</dbReference>
<feature type="transmembrane region" description="Helical" evidence="13">
    <location>
        <begin position="455"/>
        <end position="472"/>
    </location>
</feature>
<evidence type="ECO:0000256" key="2">
    <source>
        <dbReference type="ARBA" id="ARBA00010527"/>
    </source>
</evidence>
<evidence type="ECO:0000259" key="15">
    <source>
        <dbReference type="Pfam" id="PF14849"/>
    </source>
</evidence>
<reference evidence="16" key="1">
    <citation type="submission" date="2018-10" db="EMBL/GenBank/DDBJ databases">
        <title>Acidithiobacillus sulfuriphilus sp. nov.: an extremely acidophilic sulfur-oxidizing chemolithotroph isolated from a neutral pH environment.</title>
        <authorList>
            <person name="Falagan C."/>
            <person name="Moya-Beltran A."/>
            <person name="Quatrini R."/>
            <person name="Johnson D.B."/>
        </authorList>
    </citation>
    <scope>NUCLEOTIDE SEQUENCE [LARGE SCALE GENOMIC DNA]</scope>
    <source>
        <strain evidence="16">CJ-2</strain>
    </source>
</reference>
<evidence type="ECO:0000256" key="5">
    <source>
        <dbReference type="ARBA" id="ARBA00022475"/>
    </source>
</evidence>
<dbReference type="PANTHER" id="PTHR12428:SF65">
    <property type="entry name" value="CYTOCHROME C OXIDASE ASSEMBLY PROTEIN COX18, MITOCHONDRIAL"/>
    <property type="match status" value="1"/>
</dbReference>
<organism evidence="16">
    <name type="scientific">Acidithiobacillus sulfuriphilus</name>
    <dbReference type="NCBI Taxonomy" id="1867749"/>
    <lineage>
        <taxon>Bacteria</taxon>
        <taxon>Pseudomonadati</taxon>
        <taxon>Pseudomonadota</taxon>
        <taxon>Acidithiobacillia</taxon>
        <taxon>Acidithiobacillales</taxon>
        <taxon>Acidithiobacillaceae</taxon>
        <taxon>Acidithiobacillus</taxon>
    </lineage>
</organism>
<keyword evidence="5 13" id="KW-1003">Cell membrane</keyword>
<dbReference type="CDD" id="cd20070">
    <property type="entry name" value="5TM_YidC_Alb3"/>
    <property type="match status" value="1"/>
</dbReference>
<dbReference type="GO" id="GO:0005886">
    <property type="term" value="C:plasma membrane"/>
    <property type="evidence" value="ECO:0007669"/>
    <property type="project" value="UniProtKB-SubCell"/>
</dbReference>
<gene>
    <name evidence="13 16" type="primary">yidC</name>
    <name evidence="16" type="ORF">EC580_00565</name>
</gene>
<proteinExistence type="inferred from homology"/>
<dbReference type="GO" id="GO:0051205">
    <property type="term" value="P:protein insertion into membrane"/>
    <property type="evidence" value="ECO:0007669"/>
    <property type="project" value="TreeGrafter"/>
</dbReference>
<evidence type="ECO:0000256" key="6">
    <source>
        <dbReference type="ARBA" id="ARBA00022692"/>
    </source>
</evidence>
<dbReference type="CDD" id="cd19961">
    <property type="entry name" value="EcYidC-like_peri"/>
    <property type="match status" value="1"/>
</dbReference>
<dbReference type="Pfam" id="PF14849">
    <property type="entry name" value="YidC_periplas"/>
    <property type="match status" value="1"/>
</dbReference>
<sequence length="529" mass="58330">MDTQKTILAVALSVIVLLLFQAWMERESPHSSTGTVATAQSPRSPAAAAPIAVTPPASAAVAPAGLSMEGPSIPFQTRVFTGRIALQGGGIQSLGLRDYPVSVDNPAPYPLLDTQAQRLTVQQSGFVASNGEVLEPQYSAPQQQGPLGREPITLNGRVGPLKVEKTLLFQPDSYVVEERIQVTNTGTTPWSGSYFDQILRNGREESHWFMSIFTGAVLQHDGSFSKESFSDLRSHPVVRQGPGWAGMMDHYFLTAVLPPKDSQSQVYARPVGENYAAGVTLALPTLAPGQSTTIQQEFFFGPKLQQTLAGLGRGLEQTVDYGWFAVIAEPMHSLLNWFHGLTGNWGLAIVLLVVVVKALFFYPSAISYRSMANMRKLQPKLEQIRKDCGDDRQKMGPAMMELYRSEKVNPMAGCLPIFIQMPVFISLYWVLVESVSLRQAPFFLWIHDLAAPDPYYILPLLMGVSMFIQQRLNPAPSDPMQKRIMSALPVVFAVFFSFFPAGLVLYWLVNNLISIGQQYFITRRILASA</sequence>
<dbReference type="AlphaFoldDB" id="A0A3M8S833"/>
<name>A0A3M8S833_9PROT</name>
<dbReference type="Pfam" id="PF02096">
    <property type="entry name" value="60KD_IMP"/>
    <property type="match status" value="1"/>
</dbReference>
<keyword evidence="8 13" id="KW-1133">Transmembrane helix</keyword>
<dbReference type="InterPro" id="IPR019998">
    <property type="entry name" value="Membr_insert_YidC"/>
</dbReference>
<dbReference type="HAMAP" id="MF_01810">
    <property type="entry name" value="YidC_type1"/>
    <property type="match status" value="1"/>
</dbReference>
<keyword evidence="10 13" id="KW-0143">Chaperone</keyword>
<evidence type="ECO:0000256" key="4">
    <source>
        <dbReference type="ARBA" id="ARBA00022448"/>
    </source>
</evidence>
<dbReference type="PRINTS" id="PR00701">
    <property type="entry name" value="60KDINNERMP"/>
</dbReference>
<evidence type="ECO:0000259" key="14">
    <source>
        <dbReference type="Pfam" id="PF02096"/>
    </source>
</evidence>
<dbReference type="InterPro" id="IPR001708">
    <property type="entry name" value="YidC/ALB3/OXA1/COX18"/>
</dbReference>
<keyword evidence="6 13" id="KW-0812">Transmembrane</keyword>
<evidence type="ECO:0000256" key="8">
    <source>
        <dbReference type="ARBA" id="ARBA00022989"/>
    </source>
</evidence>
<dbReference type="InterPro" id="IPR028055">
    <property type="entry name" value="YidC/Oxa/ALB_C"/>
</dbReference>
<comment type="subcellular location">
    <subcellularLocation>
        <location evidence="1">Cell inner membrane</location>
        <topology evidence="1">Multi-pass membrane protein</topology>
    </subcellularLocation>
    <subcellularLocation>
        <location evidence="13">Cell membrane</location>
        <topology evidence="13">Multi-pass membrane protein</topology>
    </subcellularLocation>
</comment>
<evidence type="ECO:0000256" key="12">
    <source>
        <dbReference type="ARBA" id="ARBA00033342"/>
    </source>
</evidence>
<evidence type="ECO:0000256" key="13">
    <source>
        <dbReference type="HAMAP-Rule" id="MF_01810"/>
    </source>
</evidence>
<dbReference type="InterPro" id="IPR047196">
    <property type="entry name" value="YidC_ALB_C"/>
</dbReference>
<dbReference type="PRINTS" id="PR01900">
    <property type="entry name" value="YIDCPROTEIN"/>
</dbReference>
<evidence type="ECO:0000256" key="3">
    <source>
        <dbReference type="ARBA" id="ARBA00015325"/>
    </source>
</evidence>
<keyword evidence="7 13" id="KW-0653">Protein transport</keyword>
<feature type="transmembrane region" description="Helical" evidence="13">
    <location>
        <begin position="345"/>
        <end position="366"/>
    </location>
</feature>
<evidence type="ECO:0000256" key="10">
    <source>
        <dbReference type="ARBA" id="ARBA00023186"/>
    </source>
</evidence>
<dbReference type="OrthoDB" id="5287735at2"/>
<dbReference type="EMBL" id="RIZI01000057">
    <property type="protein sequence ID" value="RNF76743.1"/>
    <property type="molecule type" value="Genomic_DNA"/>
</dbReference>
<comment type="similarity">
    <text evidence="2 13">Belongs to the OXA1/ALB3/YidC family. Type 1 subfamily.</text>
</comment>
<evidence type="ECO:0000256" key="11">
    <source>
        <dbReference type="ARBA" id="ARBA00033245"/>
    </source>
</evidence>
<dbReference type="NCBIfam" id="NF002352">
    <property type="entry name" value="PRK01318.1-3"/>
    <property type="match status" value="1"/>
</dbReference>
<keyword evidence="4 13" id="KW-0813">Transport</keyword>
<dbReference type="NCBIfam" id="NF002353">
    <property type="entry name" value="PRK01318.1-4"/>
    <property type="match status" value="1"/>
</dbReference>
<dbReference type="Gene3D" id="2.70.98.90">
    <property type="match status" value="1"/>
</dbReference>
<dbReference type="InterPro" id="IPR028053">
    <property type="entry name" value="Membr_insert_YidC_N"/>
</dbReference>
<feature type="domain" description="Membrane insertase YidC N-terminal" evidence="15">
    <location>
        <begin position="73"/>
        <end position="333"/>
    </location>
</feature>
<dbReference type="PANTHER" id="PTHR12428">
    <property type="entry name" value="OXA1"/>
    <property type="match status" value="1"/>
</dbReference>
<comment type="function">
    <text evidence="13">Required for the insertion and/or proper folding and/or complex formation of integral membrane proteins into the membrane. Involved in integration of membrane proteins that insert both dependently and independently of the Sec translocase complex, as well as at least some lipoproteins. Aids folding of multispanning membrane proteins.</text>
</comment>
<evidence type="ECO:0000256" key="9">
    <source>
        <dbReference type="ARBA" id="ARBA00023136"/>
    </source>
</evidence>
<dbReference type="NCBIfam" id="TIGR03592">
    <property type="entry name" value="yidC_oxa1_cterm"/>
    <property type="match status" value="1"/>
</dbReference>
<comment type="caution">
    <text evidence="16">The sequence shown here is derived from an EMBL/GenBank/DDBJ whole genome shotgun (WGS) entry which is preliminary data.</text>
</comment>
<keyword evidence="9 13" id="KW-0472">Membrane</keyword>
<dbReference type="InterPro" id="IPR038221">
    <property type="entry name" value="YidC_periplasmic_sf"/>
</dbReference>
<comment type="subunit">
    <text evidence="13">Interacts with the Sec translocase complex via SecD. Specifically interacts with transmembrane segments of nascent integral membrane proteins during membrane integration.</text>
</comment>
<protein>
    <recommendedName>
        <fullName evidence="3 13">Membrane protein insertase YidC</fullName>
    </recommendedName>
    <alternativeName>
        <fullName evidence="12 13">Foldase YidC</fullName>
    </alternativeName>
    <alternativeName>
        <fullName evidence="11 13">Membrane integrase YidC</fullName>
    </alternativeName>
    <alternativeName>
        <fullName evidence="13">Membrane protein YidC</fullName>
    </alternativeName>
</protein>
<dbReference type="GO" id="GO:0015031">
    <property type="term" value="P:protein transport"/>
    <property type="evidence" value="ECO:0007669"/>
    <property type="project" value="UniProtKB-KW"/>
</dbReference>
<feature type="domain" description="Membrane insertase YidC/Oxa/ALB C-terminal" evidence="14">
    <location>
        <begin position="345"/>
        <end position="523"/>
    </location>
</feature>
<feature type="transmembrane region" description="Helical" evidence="13">
    <location>
        <begin position="484"/>
        <end position="509"/>
    </location>
</feature>
<feature type="transmembrane region" description="Helical" evidence="13">
    <location>
        <begin position="408"/>
        <end position="431"/>
    </location>
</feature>
<dbReference type="NCBIfam" id="TIGR03593">
    <property type="entry name" value="yidC_nterm"/>
    <property type="match status" value="1"/>
</dbReference>
<evidence type="ECO:0000256" key="1">
    <source>
        <dbReference type="ARBA" id="ARBA00004429"/>
    </source>
</evidence>
<evidence type="ECO:0000313" key="16">
    <source>
        <dbReference type="EMBL" id="RNF76743.1"/>
    </source>
</evidence>
<dbReference type="RefSeq" id="WP_123101257.1">
    <property type="nucleotide sequence ID" value="NZ_CP127527.1"/>
</dbReference>